<proteinExistence type="evidence at transcript level"/>
<reference evidence="2" key="1">
    <citation type="submission" date="2008-08" db="EMBL/GenBank/DDBJ databases">
        <authorList>
            <person name="Zhan X.M."/>
        </authorList>
    </citation>
    <scope>NUCLEOTIDE SEQUENCE</scope>
</reference>
<dbReference type="EMBL" id="FM207702">
    <property type="protein sequence ID" value="CAR63563.1"/>
    <property type="molecule type" value="mRNA"/>
</dbReference>
<evidence type="ECO:0000313" key="2">
    <source>
        <dbReference type="EMBL" id="CAR63563.1"/>
    </source>
</evidence>
<keyword evidence="1" id="KW-0812">Transmembrane</keyword>
<feature type="transmembrane region" description="Helical" evidence="1">
    <location>
        <begin position="12"/>
        <end position="30"/>
    </location>
</feature>
<reference evidence="2" key="2">
    <citation type="journal article" date="2009" name="BMC Mol. Biol.">
        <title>Preliminary molecular characterization of the human pathogen Angiostrongylus cantonensis.</title>
        <authorList>
            <person name="He H."/>
            <person name="Cheng M."/>
            <person name="Yang X."/>
            <person name="Meng J."/>
            <person name="He A."/>
            <person name="Zheng X."/>
            <person name="Li Z."/>
            <person name="Guo P."/>
            <person name="Pan Z."/>
            <person name="Zhan X."/>
        </authorList>
    </citation>
    <scope>NUCLEOTIDE SEQUENCE</scope>
</reference>
<accession>C7BVP8</accession>
<evidence type="ECO:0000256" key="1">
    <source>
        <dbReference type="SAM" id="Phobius"/>
    </source>
</evidence>
<name>C7BVP8_ANGCA</name>
<protein>
    <submittedName>
        <fullName evidence="2">Uncharacterized protein</fullName>
    </submittedName>
</protein>
<dbReference type="AlphaFoldDB" id="C7BVP8"/>
<sequence length="70" mass="8049">MVASRISRFRPHFLAAGLCGAVVLLLYGTFRTAGMIKDWSNMEPRSQHQEMEDFLAYKERQASLKAMQEK</sequence>
<keyword evidence="1" id="KW-0472">Membrane</keyword>
<organism evidence="2">
    <name type="scientific">Angiostrongylus cantonensis</name>
    <name type="common">Rat lungworm</name>
    <dbReference type="NCBI Taxonomy" id="6313"/>
    <lineage>
        <taxon>Eukaryota</taxon>
        <taxon>Metazoa</taxon>
        <taxon>Ecdysozoa</taxon>
        <taxon>Nematoda</taxon>
        <taxon>Chromadorea</taxon>
        <taxon>Rhabditida</taxon>
        <taxon>Rhabditina</taxon>
        <taxon>Rhabditomorpha</taxon>
        <taxon>Strongyloidea</taxon>
        <taxon>Metastrongylidae</taxon>
        <taxon>Angiostrongylus</taxon>
    </lineage>
</organism>
<keyword evidence="1" id="KW-1133">Transmembrane helix</keyword>